<comment type="pathway">
    <text evidence="9 12">Amino-acid biosynthesis; L-proline biosynthesis; L-proline from L-glutamate 5-semialdehyde: step 1/1.</text>
</comment>
<dbReference type="PANTHER" id="PTHR11645">
    <property type="entry name" value="PYRROLINE-5-CARBOXYLATE REDUCTASE"/>
    <property type="match status" value="1"/>
</dbReference>
<dbReference type="Gene3D" id="3.40.50.720">
    <property type="entry name" value="NAD(P)-binding Rossmann-like Domain"/>
    <property type="match status" value="1"/>
</dbReference>
<comment type="caution">
    <text evidence="15">The sequence shown here is derived from an EMBL/GenBank/DDBJ whole genome shotgun (WGS) entry which is preliminary data.</text>
</comment>
<feature type="binding site" evidence="11">
    <location>
        <position position="55"/>
    </location>
    <ligand>
        <name>NADPH</name>
        <dbReference type="ChEBI" id="CHEBI:57783"/>
    </ligand>
</feature>
<proteinExistence type="inferred from homology"/>
<keyword evidence="3 9" id="KW-0963">Cytoplasm</keyword>
<evidence type="ECO:0000256" key="6">
    <source>
        <dbReference type="ARBA" id="ARBA00022857"/>
    </source>
</evidence>
<feature type="binding site" evidence="11">
    <location>
        <begin position="6"/>
        <end position="11"/>
    </location>
    <ligand>
        <name>NADP(+)</name>
        <dbReference type="ChEBI" id="CHEBI:58349"/>
    </ligand>
</feature>
<gene>
    <name evidence="9 15" type="primary">proC</name>
    <name evidence="15" type="ORF">IAB26_04580</name>
</gene>
<dbReference type="InterPro" id="IPR000304">
    <property type="entry name" value="Pyrroline-COOH_reductase"/>
</dbReference>
<name>A0A9D0ZU36_9FIRM</name>
<dbReference type="Pfam" id="PF03807">
    <property type="entry name" value="F420_oxidored"/>
    <property type="match status" value="1"/>
</dbReference>
<keyword evidence="5 9" id="KW-0641">Proline biosynthesis</keyword>
<evidence type="ECO:0000256" key="3">
    <source>
        <dbReference type="ARBA" id="ARBA00022490"/>
    </source>
</evidence>
<dbReference type="AlphaFoldDB" id="A0A9D0ZU36"/>
<feature type="binding site" evidence="11">
    <location>
        <begin position="68"/>
        <end position="71"/>
    </location>
    <ligand>
        <name>NADP(+)</name>
        <dbReference type="ChEBI" id="CHEBI:58349"/>
    </ligand>
</feature>
<evidence type="ECO:0000256" key="1">
    <source>
        <dbReference type="ARBA" id="ARBA00004496"/>
    </source>
</evidence>
<feature type="domain" description="Pyrroline-5-carboxylate reductase catalytic N-terminal" evidence="13">
    <location>
        <begin position="2"/>
        <end position="96"/>
    </location>
</feature>
<reference evidence="15" key="1">
    <citation type="submission" date="2020-10" db="EMBL/GenBank/DDBJ databases">
        <authorList>
            <person name="Gilroy R."/>
        </authorList>
    </citation>
    <scope>NUCLEOTIDE SEQUENCE</scope>
    <source>
        <strain evidence="15">ChiSjej3B21-11622</strain>
    </source>
</reference>
<dbReference type="FunFam" id="1.10.3730.10:FF:000001">
    <property type="entry name" value="Pyrroline-5-carboxylate reductase"/>
    <property type="match status" value="1"/>
</dbReference>
<keyword evidence="4 9" id="KW-0028">Amino-acid biosynthesis</keyword>
<dbReference type="Gene3D" id="1.10.3730.10">
    <property type="entry name" value="ProC C-terminal domain-like"/>
    <property type="match status" value="1"/>
</dbReference>
<dbReference type="InterPro" id="IPR008927">
    <property type="entry name" value="6-PGluconate_DH-like_C_sf"/>
</dbReference>
<organism evidence="15 16">
    <name type="scientific">Candidatus Limivivens merdigallinarum</name>
    <dbReference type="NCBI Taxonomy" id="2840859"/>
    <lineage>
        <taxon>Bacteria</taxon>
        <taxon>Bacillati</taxon>
        <taxon>Bacillota</taxon>
        <taxon>Clostridia</taxon>
        <taxon>Lachnospirales</taxon>
        <taxon>Lachnospiraceae</taxon>
        <taxon>Lachnospiraceae incertae sedis</taxon>
        <taxon>Candidatus Limivivens</taxon>
    </lineage>
</organism>
<evidence type="ECO:0000256" key="5">
    <source>
        <dbReference type="ARBA" id="ARBA00022650"/>
    </source>
</evidence>
<dbReference type="InterPro" id="IPR036291">
    <property type="entry name" value="NAD(P)-bd_dom_sf"/>
</dbReference>
<evidence type="ECO:0000256" key="10">
    <source>
        <dbReference type="NCBIfam" id="TIGR00112"/>
    </source>
</evidence>
<accession>A0A9D0ZU36</accession>
<dbReference type="FunFam" id="3.40.50.720:FF:000190">
    <property type="entry name" value="Pyrroline-5-carboxylate reductase"/>
    <property type="match status" value="1"/>
</dbReference>
<comment type="catalytic activity">
    <reaction evidence="9">
        <text>L-proline + NAD(+) = (S)-1-pyrroline-5-carboxylate + NADH + 2 H(+)</text>
        <dbReference type="Rhea" id="RHEA:14105"/>
        <dbReference type="ChEBI" id="CHEBI:15378"/>
        <dbReference type="ChEBI" id="CHEBI:17388"/>
        <dbReference type="ChEBI" id="CHEBI:57540"/>
        <dbReference type="ChEBI" id="CHEBI:57945"/>
        <dbReference type="ChEBI" id="CHEBI:60039"/>
        <dbReference type="EC" id="1.5.1.2"/>
    </reaction>
</comment>
<dbReference type="InterPro" id="IPR029036">
    <property type="entry name" value="P5CR_dimer"/>
</dbReference>
<evidence type="ECO:0000256" key="7">
    <source>
        <dbReference type="ARBA" id="ARBA00023002"/>
    </source>
</evidence>
<evidence type="ECO:0000313" key="15">
    <source>
        <dbReference type="EMBL" id="HIQ95819.1"/>
    </source>
</evidence>
<dbReference type="InterPro" id="IPR053790">
    <property type="entry name" value="P5CR-like_CS"/>
</dbReference>
<reference evidence="15" key="2">
    <citation type="journal article" date="2021" name="PeerJ">
        <title>Extensive microbial diversity within the chicken gut microbiome revealed by metagenomics and culture.</title>
        <authorList>
            <person name="Gilroy R."/>
            <person name="Ravi A."/>
            <person name="Getino M."/>
            <person name="Pursley I."/>
            <person name="Horton D.L."/>
            <person name="Alikhan N.F."/>
            <person name="Baker D."/>
            <person name="Gharbi K."/>
            <person name="Hall N."/>
            <person name="Watson M."/>
            <person name="Adriaenssens E.M."/>
            <person name="Foster-Nyarko E."/>
            <person name="Jarju S."/>
            <person name="Secka A."/>
            <person name="Antonio M."/>
            <person name="Oren A."/>
            <person name="Chaudhuri R.R."/>
            <person name="La Ragione R."/>
            <person name="Hildebrand F."/>
            <person name="Pallen M.J."/>
        </authorList>
    </citation>
    <scope>NUCLEOTIDE SEQUENCE</scope>
    <source>
        <strain evidence="15">ChiSjej3B21-11622</strain>
    </source>
</reference>
<dbReference type="PANTHER" id="PTHR11645:SF0">
    <property type="entry name" value="PYRROLINE-5-CARBOXYLATE REDUCTASE 3"/>
    <property type="match status" value="1"/>
</dbReference>
<feature type="domain" description="Pyrroline-5-carboxylate reductase dimerisation" evidence="14">
    <location>
        <begin position="160"/>
        <end position="263"/>
    </location>
</feature>
<keyword evidence="6 9" id="KW-0521">NADP</keyword>
<evidence type="ECO:0000256" key="12">
    <source>
        <dbReference type="RuleBase" id="RU003903"/>
    </source>
</evidence>
<evidence type="ECO:0000259" key="13">
    <source>
        <dbReference type="Pfam" id="PF03807"/>
    </source>
</evidence>
<dbReference type="NCBIfam" id="TIGR00112">
    <property type="entry name" value="proC"/>
    <property type="match status" value="1"/>
</dbReference>
<protein>
    <recommendedName>
        <fullName evidence="9 10">Pyrroline-5-carboxylate reductase</fullName>
        <shortName evidence="9">P5C reductase</shortName>
        <shortName evidence="9">P5CR</shortName>
        <ecNumber evidence="9 10">1.5.1.2</ecNumber>
    </recommendedName>
    <alternativeName>
        <fullName evidence="9">PCA reductase</fullName>
    </alternativeName>
</protein>
<dbReference type="Pfam" id="PF14748">
    <property type="entry name" value="P5CR_dimer"/>
    <property type="match status" value="1"/>
</dbReference>
<dbReference type="PROSITE" id="PS00521">
    <property type="entry name" value="P5CR"/>
    <property type="match status" value="1"/>
</dbReference>
<evidence type="ECO:0000313" key="16">
    <source>
        <dbReference type="Proteomes" id="UP000886886"/>
    </source>
</evidence>
<evidence type="ECO:0000256" key="8">
    <source>
        <dbReference type="ARBA" id="ARBA00058118"/>
    </source>
</evidence>
<keyword evidence="7 9" id="KW-0560">Oxidoreductase</keyword>
<comment type="subcellular location">
    <subcellularLocation>
        <location evidence="1 9">Cytoplasm</location>
    </subcellularLocation>
</comment>
<dbReference type="EMBL" id="DVFT01000067">
    <property type="protein sequence ID" value="HIQ95819.1"/>
    <property type="molecule type" value="Genomic_DNA"/>
</dbReference>
<evidence type="ECO:0000256" key="9">
    <source>
        <dbReference type="HAMAP-Rule" id="MF_01925"/>
    </source>
</evidence>
<evidence type="ECO:0000256" key="4">
    <source>
        <dbReference type="ARBA" id="ARBA00022605"/>
    </source>
</evidence>
<dbReference type="SUPFAM" id="SSF48179">
    <property type="entry name" value="6-phosphogluconate dehydrogenase C-terminal domain-like"/>
    <property type="match status" value="1"/>
</dbReference>
<evidence type="ECO:0000259" key="14">
    <source>
        <dbReference type="Pfam" id="PF14748"/>
    </source>
</evidence>
<sequence>MKLGFIGCGNMGKAMLGGILKNQILEPGDVCVSALHQNTLDEIHKTYQVDVTLDNREVAKAADILILAVKPQYYGEVIEEIRDVMKKDAVFVSIAPGKRMEWFYGQFGRKPKIVRCMPNTPALVGEGMTGVCCNELVSQSEKEEVLRILQGFGHAEEVTEPLMDVVVSVSGSAPAYVFLFIEAMADAAVADGMPRAQAYRFASQAVLGSAKMVLETGRHPGELKDMVCSPGGTTIEAVRVLEAKGMRSAVIEAMKACCQKGKEV</sequence>
<comment type="similarity">
    <text evidence="2 9 12">Belongs to the pyrroline-5-carboxylate reductase family.</text>
</comment>
<comment type="catalytic activity">
    <reaction evidence="9 12">
        <text>L-proline + NADP(+) = (S)-1-pyrroline-5-carboxylate + NADPH + 2 H(+)</text>
        <dbReference type="Rhea" id="RHEA:14109"/>
        <dbReference type="ChEBI" id="CHEBI:15378"/>
        <dbReference type="ChEBI" id="CHEBI:17388"/>
        <dbReference type="ChEBI" id="CHEBI:57783"/>
        <dbReference type="ChEBI" id="CHEBI:58349"/>
        <dbReference type="ChEBI" id="CHEBI:60039"/>
        <dbReference type="EC" id="1.5.1.2"/>
    </reaction>
</comment>
<evidence type="ECO:0000256" key="11">
    <source>
        <dbReference type="PIRSR" id="PIRSR000193-1"/>
    </source>
</evidence>
<dbReference type="PIRSF" id="PIRSF000193">
    <property type="entry name" value="Pyrrol-5-carb_rd"/>
    <property type="match status" value="1"/>
</dbReference>
<dbReference type="GO" id="GO:0055129">
    <property type="term" value="P:L-proline biosynthetic process"/>
    <property type="evidence" value="ECO:0007669"/>
    <property type="project" value="UniProtKB-UniRule"/>
</dbReference>
<dbReference type="Proteomes" id="UP000886886">
    <property type="component" value="Unassembled WGS sequence"/>
</dbReference>
<evidence type="ECO:0000256" key="2">
    <source>
        <dbReference type="ARBA" id="ARBA00005525"/>
    </source>
</evidence>
<dbReference type="EC" id="1.5.1.2" evidence="9 10"/>
<dbReference type="InterPro" id="IPR028939">
    <property type="entry name" value="P5C_Rdtase_cat_N"/>
</dbReference>
<dbReference type="GO" id="GO:0005737">
    <property type="term" value="C:cytoplasm"/>
    <property type="evidence" value="ECO:0007669"/>
    <property type="project" value="UniProtKB-SubCell"/>
</dbReference>
<dbReference type="HAMAP" id="MF_01925">
    <property type="entry name" value="P5C_reductase"/>
    <property type="match status" value="1"/>
</dbReference>
<dbReference type="GO" id="GO:0004735">
    <property type="term" value="F:pyrroline-5-carboxylate reductase activity"/>
    <property type="evidence" value="ECO:0007669"/>
    <property type="project" value="UniProtKB-UniRule"/>
</dbReference>
<dbReference type="SUPFAM" id="SSF51735">
    <property type="entry name" value="NAD(P)-binding Rossmann-fold domains"/>
    <property type="match status" value="1"/>
</dbReference>
<comment type="function">
    <text evidence="8 9">Catalyzes the reduction of 1-pyrroline-5-carboxylate (PCA) to L-proline.</text>
</comment>